<organism evidence="2 3">
    <name type="scientific">Roseibaca calidilacus</name>
    <dbReference type="NCBI Taxonomy" id="1666912"/>
    <lineage>
        <taxon>Bacteria</taxon>
        <taxon>Pseudomonadati</taxon>
        <taxon>Pseudomonadota</taxon>
        <taxon>Alphaproteobacteria</taxon>
        <taxon>Rhodobacterales</taxon>
        <taxon>Paracoccaceae</taxon>
        <taxon>Roseinatronobacter</taxon>
    </lineage>
</organism>
<sequence length="58" mass="6639">MSKHLIDQPRDRGSERLARFVRIARASMGPVHPELSRRPRLKAVARLPAYLRIARHAG</sequence>
<name>A0A0P7YR22_9RHOB</name>
<evidence type="ECO:0000313" key="4">
    <source>
        <dbReference type="Proteomes" id="UP000182045"/>
    </source>
</evidence>
<dbReference type="RefSeq" id="WP_176699336.1">
    <property type="nucleotide sequence ID" value="NZ_FBYC01000004.1"/>
</dbReference>
<dbReference type="Proteomes" id="UP000182045">
    <property type="component" value="Unassembled WGS sequence"/>
</dbReference>
<dbReference type="Proteomes" id="UP000050413">
    <property type="component" value="Unassembled WGS sequence"/>
</dbReference>
<evidence type="ECO:0000313" key="2">
    <source>
        <dbReference type="EMBL" id="KPP92752.1"/>
    </source>
</evidence>
<dbReference type="EMBL" id="LJSG01000011">
    <property type="protein sequence ID" value="KPP92752.1"/>
    <property type="molecule type" value="Genomic_DNA"/>
</dbReference>
<evidence type="ECO:0000313" key="1">
    <source>
        <dbReference type="EMBL" id="CUX80175.1"/>
    </source>
</evidence>
<proteinExistence type="predicted"/>
<evidence type="ECO:0000313" key="3">
    <source>
        <dbReference type="Proteomes" id="UP000050413"/>
    </source>
</evidence>
<protein>
    <submittedName>
        <fullName evidence="2">Uncharacterized protein</fullName>
    </submittedName>
</protein>
<accession>A0A0P7YR22</accession>
<dbReference type="AlphaFoldDB" id="A0A0P7YR22"/>
<gene>
    <name evidence="1" type="ORF">Ga0058931_0882</name>
    <name evidence="2" type="ORF">HLUCCA05_10175</name>
</gene>
<reference evidence="1 4" key="2">
    <citation type="submission" date="2016-01" db="EMBL/GenBank/DDBJ databases">
        <authorList>
            <person name="Varghese N."/>
        </authorList>
    </citation>
    <scope>NUCLEOTIDE SEQUENCE [LARGE SCALE GENOMIC DNA]</scope>
    <source>
        <strain evidence="1 4">HL-91</strain>
    </source>
</reference>
<reference evidence="2 3" key="1">
    <citation type="submission" date="2015-09" db="EMBL/GenBank/DDBJ databases">
        <title>Identification and resolution of microdiversity through metagenomic sequencing of parallel consortia.</title>
        <authorList>
            <person name="Nelson W.C."/>
            <person name="Romine M.F."/>
            <person name="Lindemann S.R."/>
        </authorList>
    </citation>
    <scope>NUCLEOTIDE SEQUENCE [LARGE SCALE GENOMIC DNA]</scope>
    <source>
        <strain evidence="2">HL-91</strain>
    </source>
</reference>
<dbReference type="EMBL" id="FBYC01000004">
    <property type="protein sequence ID" value="CUX80175.1"/>
    <property type="molecule type" value="Genomic_DNA"/>
</dbReference>
<dbReference type="STRING" id="1666912.Ga0058931_0882"/>
<keyword evidence="4" id="KW-1185">Reference proteome</keyword>
<comment type="caution">
    <text evidence="2">The sequence shown here is derived from an EMBL/GenBank/DDBJ whole genome shotgun (WGS) entry which is preliminary data.</text>
</comment>